<organism evidence="4">
    <name type="scientific">Tanacetum cinerariifolium</name>
    <name type="common">Dalmatian daisy</name>
    <name type="synonym">Chrysanthemum cinerariifolium</name>
    <dbReference type="NCBI Taxonomy" id="118510"/>
    <lineage>
        <taxon>Eukaryota</taxon>
        <taxon>Viridiplantae</taxon>
        <taxon>Streptophyta</taxon>
        <taxon>Embryophyta</taxon>
        <taxon>Tracheophyta</taxon>
        <taxon>Spermatophyta</taxon>
        <taxon>Magnoliopsida</taxon>
        <taxon>eudicotyledons</taxon>
        <taxon>Gunneridae</taxon>
        <taxon>Pentapetalae</taxon>
        <taxon>asterids</taxon>
        <taxon>campanulids</taxon>
        <taxon>Asterales</taxon>
        <taxon>Asteraceae</taxon>
        <taxon>Asteroideae</taxon>
        <taxon>Anthemideae</taxon>
        <taxon>Anthemidinae</taxon>
        <taxon>Tanacetum</taxon>
    </lineage>
</organism>
<feature type="compositionally biased region" description="Polar residues" evidence="1">
    <location>
        <begin position="370"/>
        <end position="384"/>
    </location>
</feature>
<feature type="compositionally biased region" description="Basic and acidic residues" evidence="1">
    <location>
        <begin position="1091"/>
        <end position="1105"/>
    </location>
</feature>
<dbReference type="EMBL" id="BKCJ010000275">
    <property type="protein sequence ID" value="GEU31677.1"/>
    <property type="molecule type" value="Genomic_DNA"/>
</dbReference>
<evidence type="ECO:0000313" key="4">
    <source>
        <dbReference type="EMBL" id="GEU31677.1"/>
    </source>
</evidence>
<dbReference type="InterPro" id="IPR025558">
    <property type="entry name" value="DUF4283"/>
</dbReference>
<reference evidence="4" key="1">
    <citation type="journal article" date="2019" name="Sci. Rep.">
        <title>Draft genome of Tanacetum cinerariifolium, the natural source of mosquito coil.</title>
        <authorList>
            <person name="Yamashiro T."/>
            <person name="Shiraishi A."/>
            <person name="Satake H."/>
            <person name="Nakayama K."/>
        </authorList>
    </citation>
    <scope>NUCLEOTIDE SEQUENCE</scope>
</reference>
<proteinExistence type="predicted"/>
<evidence type="ECO:0000259" key="2">
    <source>
        <dbReference type="Pfam" id="PF13966"/>
    </source>
</evidence>
<feature type="compositionally biased region" description="Polar residues" evidence="1">
    <location>
        <begin position="1166"/>
        <end position="1190"/>
    </location>
</feature>
<comment type="caution">
    <text evidence="4">The sequence shown here is derived from an EMBL/GenBank/DDBJ whole genome shotgun (WGS) entry which is preliminary data.</text>
</comment>
<dbReference type="InterPro" id="IPR026960">
    <property type="entry name" value="RVT-Znf"/>
</dbReference>
<evidence type="ECO:0008006" key="5">
    <source>
        <dbReference type="Google" id="ProtNLM"/>
    </source>
</evidence>
<dbReference type="PANTHER" id="PTHR31286">
    <property type="entry name" value="GLYCINE-RICH CELL WALL STRUCTURAL PROTEIN 1.8-LIKE"/>
    <property type="match status" value="1"/>
</dbReference>
<dbReference type="InterPro" id="IPR040256">
    <property type="entry name" value="At4g02000-like"/>
</dbReference>
<feature type="region of interest" description="Disordered" evidence="1">
    <location>
        <begin position="1091"/>
        <end position="1148"/>
    </location>
</feature>
<dbReference type="Pfam" id="PF13966">
    <property type="entry name" value="zf-RVT"/>
    <property type="match status" value="1"/>
</dbReference>
<feature type="compositionally biased region" description="Basic and acidic residues" evidence="1">
    <location>
        <begin position="1127"/>
        <end position="1142"/>
    </location>
</feature>
<feature type="domain" description="Reverse transcriptase zinc-binding" evidence="2">
    <location>
        <begin position="745"/>
        <end position="816"/>
    </location>
</feature>
<dbReference type="Pfam" id="PF14111">
    <property type="entry name" value="DUF4283"/>
    <property type="match status" value="1"/>
</dbReference>
<protein>
    <recommendedName>
        <fullName evidence="5">Reverse transcriptase domain-containing protein</fullName>
    </recommendedName>
</protein>
<feature type="compositionally biased region" description="Basic and acidic residues" evidence="1">
    <location>
        <begin position="359"/>
        <end position="369"/>
    </location>
</feature>
<evidence type="ECO:0000256" key="1">
    <source>
        <dbReference type="SAM" id="MobiDB-lite"/>
    </source>
</evidence>
<feature type="region of interest" description="Disordered" evidence="1">
    <location>
        <begin position="1166"/>
        <end position="1202"/>
    </location>
</feature>
<sequence length="1294" mass="146651">MAVIAKKRRNKNKKDAKANDGINVVLVSQNDASVEMMNENQPEVTLEEDKVEKDLNDVEKRIGKVDMIDMVNKGMSAERIQNDEVQKENHEGYKFSYAKMVNNNNPNNKLSLIPTEVNDNGIEVVIFDEEIVNEGNKKWELTVCEYFMGYKMSYQEMRYNIFKMWGKYGLKSVIPNGNGIFLFKFKSVEGLKSVTEMGPWMVNGKPIFVQKWDPSVSFDKAEPSALPLLGTPLIMDQTTTNMCNLGNGRPGFARVLVNVEAVKGLPEQVDIVYKNKEGLVTGNKSVNVSYGWAPPLCSHCKIFGHNDKNCGCKPKTIDEFMEEERNELKQNQVNDEFVQVQHRKKGGRKMNSNPVAAEGTKHGSEEDQMNRMNSPKENTKQKSGGSIEKELQCEDKVSEEDDVFEGSGMANSMKVNEVIGMSTSDKQNEVAKFISDEKLQNLKKARAEDETWILKKLDRVMVNEDFMKKYSQAHVIFNPYLVSDHSQAVIIFLNSMKKKKKAFKFANFVDDKDDFKTIVEKEWRTKRDIDKDPYNKALRKEEVAILKDSQKVEGIGKCHSLFKNKVNETEALSLIEDVSSKEIKDALFDIVKEFFKSGKMLKDLNSTVISLIPKTQSPLKVTDYRPIACCNVVYKCISKVITGRSKRVLGNLVNINQSAFVAGRQIHDNILLTQKLLKGYDRKGGPSRVAFKLTYRKLQLIASILESIQVYWCIVFLLPKTVIKEINNLLIGFLWCNGELSRGKAKIAWKKICMPKSHRGLGLKDLEIWNKALLGKLMTWDRITKWGSYDMNVCTLCKENDESHDHLFFKCNFSQTILRTLKPLMQFKSNANKWNNIIEELVEKPNNNSIWSIVRRLCLDGAVGVGNESGLGNHRNNMNGQIDGAAIPSLVITLGSCSHLSDASEEKTKGALATVGFAGKSFYGLQYQVVIALRIGSVIEGGTLFAGIYNDESATSFGPEAFCWRIRLTVLLPCAGFLKIHLIQEQGEIQPNSCLFGPNKTRPKFCINNLAPSVGPDTRNCLEKMSTMANTTPIVTTVTKIVTKEKTPNGAKAASRVNIVDFCEEHYEDILPVMDKIRRVKRKEVHTRLDFGENSRKNQRMREDSQNSSAKTLEYSRDGSYSRGRPYKRDSSPSRDRSHDIEESCGNTYPFYRTGDKHRYHSYGTWRSSSMKRGRNSESSLSRMSKSCTSEGGHWKSNSKRRNPIDEEDLAASWLCEEVDLFTPRILNLKSSRKTRMPNNVKTYDGTGDLEDHVKKFQAATQVECWAMPTWCHMFNSILIGTVRICSTSSFQRA</sequence>
<dbReference type="PANTHER" id="PTHR31286:SF165">
    <property type="entry name" value="DUF4283 DOMAIN-CONTAINING PROTEIN"/>
    <property type="match status" value="1"/>
</dbReference>
<evidence type="ECO:0000259" key="3">
    <source>
        <dbReference type="Pfam" id="PF14111"/>
    </source>
</evidence>
<feature type="region of interest" description="Disordered" evidence="1">
    <location>
        <begin position="342"/>
        <end position="388"/>
    </location>
</feature>
<name>A0A6L2J568_TANCI</name>
<gene>
    <name evidence="4" type="ORF">Tci_003655</name>
</gene>
<feature type="domain" description="DUF4283" evidence="3">
    <location>
        <begin position="136"/>
        <end position="219"/>
    </location>
</feature>
<accession>A0A6L2J568</accession>